<organism evidence="1 2">
    <name type="scientific">Liparis tanakae</name>
    <name type="common">Tanaka's snailfish</name>
    <dbReference type="NCBI Taxonomy" id="230148"/>
    <lineage>
        <taxon>Eukaryota</taxon>
        <taxon>Metazoa</taxon>
        <taxon>Chordata</taxon>
        <taxon>Craniata</taxon>
        <taxon>Vertebrata</taxon>
        <taxon>Euteleostomi</taxon>
        <taxon>Actinopterygii</taxon>
        <taxon>Neopterygii</taxon>
        <taxon>Teleostei</taxon>
        <taxon>Neoteleostei</taxon>
        <taxon>Acanthomorphata</taxon>
        <taxon>Eupercaria</taxon>
        <taxon>Perciformes</taxon>
        <taxon>Cottioidei</taxon>
        <taxon>Cottales</taxon>
        <taxon>Liparidae</taxon>
        <taxon>Liparis</taxon>
    </lineage>
</organism>
<evidence type="ECO:0000313" key="2">
    <source>
        <dbReference type="Proteomes" id="UP000314294"/>
    </source>
</evidence>
<sequence>MAAAAALRLSACQQTPCSACEASIQRSSWKPLNLLVVGGAYEVVISAQSIVITAIRVKCVVLLSSFIIRSDSAIITVNAPPPRSGRSSSAPSASLSFFPIAEIYRATYRRENAFFLKYLNIPEAPERRRGGMHRVFFKRTRAHNATSGGTHNGGLEANALPPASQRSAPRGVTLTGVCVPVRVPAPRCRWRSGSPPSGSSSAVRVLRVTARETCEPLRFRGGSISASAIPSRRLR</sequence>
<protein>
    <submittedName>
        <fullName evidence="1">Uncharacterized protein</fullName>
    </submittedName>
</protein>
<evidence type="ECO:0000313" key="1">
    <source>
        <dbReference type="EMBL" id="TNN76203.1"/>
    </source>
</evidence>
<comment type="caution">
    <text evidence="1">The sequence shown here is derived from an EMBL/GenBank/DDBJ whole genome shotgun (WGS) entry which is preliminary data.</text>
</comment>
<accession>A0A4Z2IGE1</accession>
<reference evidence="1 2" key="1">
    <citation type="submission" date="2019-03" db="EMBL/GenBank/DDBJ databases">
        <title>First draft genome of Liparis tanakae, snailfish: a comprehensive survey of snailfish specific genes.</title>
        <authorList>
            <person name="Kim W."/>
            <person name="Song I."/>
            <person name="Jeong J.-H."/>
            <person name="Kim D."/>
            <person name="Kim S."/>
            <person name="Ryu S."/>
            <person name="Song J.Y."/>
            <person name="Lee S.K."/>
        </authorList>
    </citation>
    <scope>NUCLEOTIDE SEQUENCE [LARGE SCALE GENOMIC DNA]</scope>
    <source>
        <tissue evidence="1">Muscle</tissue>
    </source>
</reference>
<gene>
    <name evidence="1" type="ORF">EYF80_013491</name>
</gene>
<dbReference type="AlphaFoldDB" id="A0A4Z2IGE1"/>
<keyword evidence="2" id="KW-1185">Reference proteome</keyword>
<dbReference type="Proteomes" id="UP000314294">
    <property type="component" value="Unassembled WGS sequence"/>
</dbReference>
<dbReference type="EMBL" id="SRLO01000095">
    <property type="protein sequence ID" value="TNN76203.1"/>
    <property type="molecule type" value="Genomic_DNA"/>
</dbReference>
<proteinExistence type="predicted"/>
<name>A0A4Z2IGE1_9TELE</name>